<proteinExistence type="predicted"/>
<dbReference type="SUPFAM" id="SSF50370">
    <property type="entry name" value="Ricin B-like lectins"/>
    <property type="match status" value="1"/>
</dbReference>
<dbReference type="PROSITE" id="PS50231">
    <property type="entry name" value="RICIN_B_LECTIN"/>
    <property type="match status" value="1"/>
</dbReference>
<dbReference type="SMART" id="SM00198">
    <property type="entry name" value="SCP"/>
    <property type="match status" value="1"/>
</dbReference>
<accession>A0ABX1LT43</accession>
<reference evidence="4 5" key="1">
    <citation type="submission" date="2020-03" db="EMBL/GenBank/DDBJ databases">
        <title>Draft Genome Sequence of 2-Methylisoborneol Producing Pseudanabaena yagii Strain GIHE-NHR1 Isolated from North Han River in South Korea.</title>
        <authorList>
            <person name="Jeong J."/>
        </authorList>
    </citation>
    <scope>NUCLEOTIDE SEQUENCE [LARGE SCALE GENOMIC DNA]</scope>
    <source>
        <strain evidence="4 5">GIHE-NHR1</strain>
    </source>
</reference>
<gene>
    <name evidence="4" type="ORF">HC246_10665</name>
</gene>
<dbReference type="RefSeq" id="WP_169363369.1">
    <property type="nucleotide sequence ID" value="NZ_JAAVJL010000001.1"/>
</dbReference>
<evidence type="ECO:0000259" key="3">
    <source>
        <dbReference type="SMART" id="SM00458"/>
    </source>
</evidence>
<sequence>MKRLALPLSILFGFPLVVTTQSTAQSPNYTLQLKANSDKCLQKKNPDWENGNPIHLWDCGVDKDNESWIYNAQTGQIRAKANPSKCLHKKNPDWENGNPIHLWDCDVDKDNESWIYNAQTGQIRAKANPDKCIQKKNPDWENGNPIHLWDCGVDKNNESWEKTIFAVNSHTTNTNNPKPAQTAPVKPVAANDDAEITCSGSNQLTSAEIQEILRVHNAARAEVNVPPLKWNCKLADFAQDWVNKDVWGHSSSEDRQKIILGSYSGENLAAAAPSSQNIATNGPTGWWQEKAFWNSESVSCQSGKVCGHYTQMVWRDTAEVGCGLNRKSSAMGGEWTQNSVYLSCVYNPGGNIGGRKPF</sequence>
<feature type="signal peptide" evidence="1">
    <location>
        <begin position="1"/>
        <end position="24"/>
    </location>
</feature>
<dbReference type="Gene3D" id="3.40.33.10">
    <property type="entry name" value="CAP"/>
    <property type="match status" value="1"/>
</dbReference>
<dbReference type="InterPro" id="IPR035940">
    <property type="entry name" value="CAP_sf"/>
</dbReference>
<feature type="domain" description="Ricin B lectin" evidence="3">
    <location>
        <begin position="29"/>
        <end position="163"/>
    </location>
</feature>
<evidence type="ECO:0000313" key="4">
    <source>
        <dbReference type="EMBL" id="NMF58468.1"/>
    </source>
</evidence>
<dbReference type="EMBL" id="JAAVJL010000001">
    <property type="protein sequence ID" value="NMF58468.1"/>
    <property type="molecule type" value="Genomic_DNA"/>
</dbReference>
<dbReference type="Pfam" id="PF00188">
    <property type="entry name" value="CAP"/>
    <property type="match status" value="1"/>
</dbReference>
<comment type="caution">
    <text evidence="4">The sequence shown here is derived from an EMBL/GenBank/DDBJ whole genome shotgun (WGS) entry which is preliminary data.</text>
</comment>
<dbReference type="Gene3D" id="2.80.10.50">
    <property type="match status" value="1"/>
</dbReference>
<keyword evidence="5" id="KW-1185">Reference proteome</keyword>
<dbReference type="SMART" id="SM00458">
    <property type="entry name" value="RICIN"/>
    <property type="match status" value="1"/>
</dbReference>
<evidence type="ECO:0008006" key="6">
    <source>
        <dbReference type="Google" id="ProtNLM"/>
    </source>
</evidence>
<keyword evidence="1" id="KW-0732">Signal</keyword>
<dbReference type="Pfam" id="PF00652">
    <property type="entry name" value="Ricin_B_lectin"/>
    <property type="match status" value="1"/>
</dbReference>
<evidence type="ECO:0000259" key="2">
    <source>
        <dbReference type="SMART" id="SM00198"/>
    </source>
</evidence>
<dbReference type="InterPro" id="IPR001283">
    <property type="entry name" value="CRISP-related"/>
</dbReference>
<feature type="chain" id="PRO_5047347299" description="SCP domain-containing protein" evidence="1">
    <location>
        <begin position="25"/>
        <end position="358"/>
    </location>
</feature>
<dbReference type="Proteomes" id="UP000738376">
    <property type="component" value="Unassembled WGS sequence"/>
</dbReference>
<dbReference type="InterPro" id="IPR018244">
    <property type="entry name" value="Allrgn_V5/Tpx1_CS"/>
</dbReference>
<organism evidence="4 5">
    <name type="scientific">Pseudanabaena yagii GIHE-NHR1</name>
    <dbReference type="NCBI Taxonomy" id="2722753"/>
    <lineage>
        <taxon>Bacteria</taxon>
        <taxon>Bacillati</taxon>
        <taxon>Cyanobacteriota</taxon>
        <taxon>Cyanophyceae</taxon>
        <taxon>Pseudanabaenales</taxon>
        <taxon>Pseudanabaenaceae</taxon>
        <taxon>Pseudanabaena</taxon>
        <taxon>Pseudanabaena yagii</taxon>
    </lineage>
</organism>
<evidence type="ECO:0000313" key="5">
    <source>
        <dbReference type="Proteomes" id="UP000738376"/>
    </source>
</evidence>
<evidence type="ECO:0000256" key="1">
    <source>
        <dbReference type="SAM" id="SignalP"/>
    </source>
</evidence>
<dbReference type="SUPFAM" id="SSF55797">
    <property type="entry name" value="PR-1-like"/>
    <property type="match status" value="1"/>
</dbReference>
<dbReference type="PROSITE" id="PS01009">
    <property type="entry name" value="CRISP_1"/>
    <property type="match status" value="1"/>
</dbReference>
<name>A0ABX1LT43_9CYAN</name>
<dbReference type="InterPro" id="IPR035992">
    <property type="entry name" value="Ricin_B-like_lectins"/>
</dbReference>
<feature type="domain" description="SCP" evidence="2">
    <location>
        <begin position="207"/>
        <end position="354"/>
    </location>
</feature>
<dbReference type="InterPro" id="IPR000772">
    <property type="entry name" value="Ricin_B_lectin"/>
</dbReference>
<protein>
    <recommendedName>
        <fullName evidence="6">SCP domain-containing protein</fullName>
    </recommendedName>
</protein>
<dbReference type="InterPro" id="IPR014044">
    <property type="entry name" value="CAP_dom"/>
</dbReference>
<dbReference type="PANTHER" id="PTHR10334">
    <property type="entry name" value="CYSTEINE-RICH SECRETORY PROTEIN-RELATED"/>
    <property type="match status" value="1"/>
</dbReference>
<dbReference type="PRINTS" id="PR00837">
    <property type="entry name" value="V5TPXLIKE"/>
</dbReference>